<organism evidence="2 3">
    <name type="scientific">Solanum verrucosum</name>
    <dbReference type="NCBI Taxonomy" id="315347"/>
    <lineage>
        <taxon>Eukaryota</taxon>
        <taxon>Viridiplantae</taxon>
        <taxon>Streptophyta</taxon>
        <taxon>Embryophyta</taxon>
        <taxon>Tracheophyta</taxon>
        <taxon>Spermatophyta</taxon>
        <taxon>Magnoliopsida</taxon>
        <taxon>eudicotyledons</taxon>
        <taxon>Gunneridae</taxon>
        <taxon>Pentapetalae</taxon>
        <taxon>asterids</taxon>
        <taxon>lamiids</taxon>
        <taxon>Solanales</taxon>
        <taxon>Solanaceae</taxon>
        <taxon>Solanoideae</taxon>
        <taxon>Solaneae</taxon>
        <taxon>Solanum</taxon>
    </lineage>
</organism>
<feature type="domain" description="F-box" evidence="1">
    <location>
        <begin position="6"/>
        <end position="51"/>
    </location>
</feature>
<proteinExistence type="predicted"/>
<dbReference type="SUPFAM" id="SSF81383">
    <property type="entry name" value="F-box domain"/>
    <property type="match status" value="1"/>
</dbReference>
<dbReference type="PANTHER" id="PTHR31111:SF139">
    <property type="entry name" value="F-BOX ASSOCIATED DOMAIN-CONTAINING PROTEIN"/>
    <property type="match status" value="1"/>
</dbReference>
<dbReference type="EMBL" id="CP133615">
    <property type="protein sequence ID" value="WMV26281.1"/>
    <property type="molecule type" value="Genomic_DNA"/>
</dbReference>
<dbReference type="NCBIfam" id="TIGR01640">
    <property type="entry name" value="F_box_assoc_1"/>
    <property type="match status" value="1"/>
</dbReference>
<protein>
    <recommendedName>
        <fullName evidence="1">F-box domain-containing protein</fullName>
    </recommendedName>
</protein>
<evidence type="ECO:0000259" key="1">
    <source>
        <dbReference type="PROSITE" id="PS50181"/>
    </source>
</evidence>
<dbReference type="InterPro" id="IPR013187">
    <property type="entry name" value="F-box-assoc_dom_typ3"/>
</dbReference>
<evidence type="ECO:0000313" key="2">
    <source>
        <dbReference type="EMBL" id="WMV26281.1"/>
    </source>
</evidence>
<dbReference type="InterPro" id="IPR001810">
    <property type="entry name" value="F-box_dom"/>
</dbReference>
<sequence length="367" mass="42844">MTMEPTALIISIPRDIIFDIFSTLPVKSLMCFKSVSKFYNSLVCESVFVDIHQCRSRSRIKYIVRQRAKLYTIEAMEEGKVSPLHIDNFCEKLFYNYIMCVNGLFCCSMRNVDGVAICNPSTKVVRSLPRLKDCPKIDCAEYFCSMGFDPEEKTYKVLMTINVFAKPTRNWVFTLGRDEESWREIKGITDFVGKNAVCVSGVIYMLSYSKPNIFVLGFDVKSENFRMITLWNSLDEHMIGGSYNYNILKVNGKLAILDKKIWYLEGNFDLWILGKEEWEKHMIEIPAEHWTSPEFKRLTFCGTCDREILFTNKFASGQFICLCYNVTEKRWRNFEIQGFSEQSSINEIYCYDESLFPVERICNLFLN</sequence>
<dbReference type="Pfam" id="PF08268">
    <property type="entry name" value="FBA_3"/>
    <property type="match status" value="1"/>
</dbReference>
<reference evidence="2" key="1">
    <citation type="submission" date="2023-08" db="EMBL/GenBank/DDBJ databases">
        <title>A de novo genome assembly of Solanum verrucosum Schlechtendal, a Mexican diploid species geographically isolated from the other diploid A-genome species in potato relatives.</title>
        <authorList>
            <person name="Hosaka K."/>
        </authorList>
    </citation>
    <scope>NUCLEOTIDE SEQUENCE</scope>
    <source>
        <tissue evidence="2">Young leaves</tissue>
    </source>
</reference>
<dbReference type="InterPro" id="IPR017451">
    <property type="entry name" value="F-box-assoc_interact_dom"/>
</dbReference>
<dbReference type="PANTHER" id="PTHR31111">
    <property type="entry name" value="BNAA05G37150D PROTEIN-RELATED"/>
    <property type="match status" value="1"/>
</dbReference>
<name>A0AAF0QN07_SOLVR</name>
<dbReference type="PROSITE" id="PS50181">
    <property type="entry name" value="FBOX"/>
    <property type="match status" value="1"/>
</dbReference>
<gene>
    <name evidence="2" type="ORF">MTR67_019666</name>
</gene>
<dbReference type="InterPro" id="IPR036047">
    <property type="entry name" value="F-box-like_dom_sf"/>
</dbReference>
<dbReference type="AlphaFoldDB" id="A0AAF0QN07"/>
<dbReference type="Proteomes" id="UP001234989">
    <property type="component" value="Chromosome 4"/>
</dbReference>
<evidence type="ECO:0000313" key="3">
    <source>
        <dbReference type="Proteomes" id="UP001234989"/>
    </source>
</evidence>
<dbReference type="Pfam" id="PF00646">
    <property type="entry name" value="F-box"/>
    <property type="match status" value="1"/>
</dbReference>
<accession>A0AAF0QN07</accession>
<keyword evidence="3" id="KW-1185">Reference proteome</keyword>